<evidence type="ECO:0000313" key="2">
    <source>
        <dbReference type="EMBL" id="RMB01469.1"/>
    </source>
</evidence>
<dbReference type="SUPFAM" id="SSF53756">
    <property type="entry name" value="UDP-Glycosyltransferase/glycogen phosphorylase"/>
    <property type="match status" value="1"/>
</dbReference>
<dbReference type="AlphaFoldDB" id="A0A3M0C2S4"/>
<dbReference type="GO" id="GO:0016757">
    <property type="term" value="F:glycosyltransferase activity"/>
    <property type="evidence" value="ECO:0007669"/>
    <property type="project" value="UniProtKB-ARBA"/>
</dbReference>
<protein>
    <submittedName>
        <fullName evidence="2">Glycosyltransferase involved in cell wall biosynthesis</fullName>
    </submittedName>
</protein>
<dbReference type="Pfam" id="PF13692">
    <property type="entry name" value="Glyco_trans_1_4"/>
    <property type="match status" value="1"/>
</dbReference>
<dbReference type="CDD" id="cd03801">
    <property type="entry name" value="GT4_PimA-like"/>
    <property type="match status" value="1"/>
</dbReference>
<keyword evidence="3" id="KW-1185">Reference proteome</keyword>
<dbReference type="Gene3D" id="3.40.50.2000">
    <property type="entry name" value="Glycogen Phosphorylase B"/>
    <property type="match status" value="2"/>
</dbReference>
<proteinExistence type="predicted"/>
<dbReference type="PANTHER" id="PTHR12526">
    <property type="entry name" value="GLYCOSYLTRANSFERASE"/>
    <property type="match status" value="1"/>
</dbReference>
<keyword evidence="2" id="KW-0808">Transferase</keyword>
<sequence>MTAPLHIRLGVGYLDTRAGSAIYSRRMALALAERGHDISILAFEGDEGVADACRLTLVPFRQIPLTVVWRLSHAALFYGAARFIDRFGRNTSYDDDPDVALISEHTFVRPHARRYPKTPWVYLPHSVHVGDEMARFFADPVQRRIAQTFYEGAQRWALIHSDTTVRFSRPAADILRNRYPTDRSVNFTVIPPGVDIPPDVQIRRVADDAYVRVLAIGALQDSKRIGWLLQRMANVGHLGRWHLDIVGDGPERPVLERQAIELGLGRYVTFHGHKTDPAPYYHQSHLMAFPSRQENFPLVVLEALASGLPVLAMDPSAPGMALLHENAILPDRTGILARDDRAFEAGLCDILNMPSLLEGLSAQARVHAEEHFAWATHVDHMEDLLIRLARR</sequence>
<accession>A0A3M0C2S4</accession>
<evidence type="ECO:0000259" key="1">
    <source>
        <dbReference type="Pfam" id="PF13439"/>
    </source>
</evidence>
<evidence type="ECO:0000313" key="3">
    <source>
        <dbReference type="Proteomes" id="UP000271227"/>
    </source>
</evidence>
<feature type="domain" description="Glycosyltransferase subfamily 4-like N-terminal" evidence="1">
    <location>
        <begin position="19"/>
        <end position="196"/>
    </location>
</feature>
<name>A0A3M0C2S4_9PROT</name>
<dbReference type="InterPro" id="IPR028098">
    <property type="entry name" value="Glyco_trans_4-like_N"/>
</dbReference>
<reference evidence="2 3" key="1">
    <citation type="submission" date="2018-10" db="EMBL/GenBank/DDBJ databases">
        <title>Genomic Encyclopedia of Archaeal and Bacterial Type Strains, Phase II (KMG-II): from individual species to whole genera.</title>
        <authorList>
            <person name="Goeker M."/>
        </authorList>
    </citation>
    <scope>NUCLEOTIDE SEQUENCE [LARGE SCALE GENOMIC DNA]</scope>
    <source>
        <strain evidence="2 3">DSM 25217</strain>
    </source>
</reference>
<dbReference type="Proteomes" id="UP000271227">
    <property type="component" value="Unassembled WGS sequence"/>
</dbReference>
<dbReference type="Pfam" id="PF13439">
    <property type="entry name" value="Glyco_transf_4"/>
    <property type="match status" value="1"/>
</dbReference>
<dbReference type="RefSeq" id="WP_170163949.1">
    <property type="nucleotide sequence ID" value="NZ_REFR01000016.1"/>
</dbReference>
<dbReference type="InParanoid" id="A0A3M0C2S4"/>
<comment type="caution">
    <text evidence="2">The sequence shown here is derived from an EMBL/GenBank/DDBJ whole genome shotgun (WGS) entry which is preliminary data.</text>
</comment>
<gene>
    <name evidence="2" type="ORF">BXY39_3653</name>
</gene>
<dbReference type="EMBL" id="REFR01000016">
    <property type="protein sequence ID" value="RMB01469.1"/>
    <property type="molecule type" value="Genomic_DNA"/>
</dbReference>
<dbReference type="PANTHER" id="PTHR12526:SF635">
    <property type="entry name" value="GLYCOSYL TRANSFERASE GROUP 1"/>
    <property type="match status" value="1"/>
</dbReference>
<organism evidence="2 3">
    <name type="scientific">Eilatimonas milleporae</name>
    <dbReference type="NCBI Taxonomy" id="911205"/>
    <lineage>
        <taxon>Bacteria</taxon>
        <taxon>Pseudomonadati</taxon>
        <taxon>Pseudomonadota</taxon>
        <taxon>Alphaproteobacteria</taxon>
        <taxon>Kordiimonadales</taxon>
        <taxon>Kordiimonadaceae</taxon>
        <taxon>Eilatimonas</taxon>
    </lineage>
</organism>